<keyword evidence="7" id="KW-0653">Protein transport</keyword>
<dbReference type="PANTHER" id="PTHR30558">
    <property type="entry name" value="EXBD MEMBRANE COMPONENT OF PMF-DRIVEN MACROMOLECULE IMPORT SYSTEM"/>
    <property type="match status" value="1"/>
</dbReference>
<evidence type="ECO:0000256" key="7">
    <source>
        <dbReference type="RuleBase" id="RU003879"/>
    </source>
</evidence>
<evidence type="ECO:0000256" key="8">
    <source>
        <dbReference type="SAM" id="Phobius"/>
    </source>
</evidence>
<evidence type="ECO:0000256" key="6">
    <source>
        <dbReference type="ARBA" id="ARBA00023136"/>
    </source>
</evidence>
<comment type="subcellular location">
    <subcellularLocation>
        <location evidence="1">Cell membrane</location>
        <topology evidence="1">Single-pass membrane protein</topology>
    </subcellularLocation>
    <subcellularLocation>
        <location evidence="7">Cell membrane</location>
        <topology evidence="7">Single-pass type II membrane protein</topology>
    </subcellularLocation>
</comment>
<evidence type="ECO:0000313" key="10">
    <source>
        <dbReference type="Proteomes" id="UP000272888"/>
    </source>
</evidence>
<comment type="similarity">
    <text evidence="2 7">Belongs to the ExbD/TolR family.</text>
</comment>
<dbReference type="AlphaFoldDB" id="A0A3A8PIU8"/>
<dbReference type="RefSeq" id="WP_120645861.1">
    <property type="nucleotide sequence ID" value="NZ_RAWB01000298.1"/>
</dbReference>
<name>A0A3A8PIU8_9BACT</name>
<evidence type="ECO:0000256" key="2">
    <source>
        <dbReference type="ARBA" id="ARBA00005811"/>
    </source>
</evidence>
<evidence type="ECO:0000256" key="1">
    <source>
        <dbReference type="ARBA" id="ARBA00004162"/>
    </source>
</evidence>
<dbReference type="GO" id="GO:0005886">
    <property type="term" value="C:plasma membrane"/>
    <property type="evidence" value="ECO:0007669"/>
    <property type="project" value="UniProtKB-SubCell"/>
</dbReference>
<feature type="transmembrane region" description="Helical" evidence="8">
    <location>
        <begin position="24"/>
        <end position="45"/>
    </location>
</feature>
<dbReference type="GO" id="GO:0022857">
    <property type="term" value="F:transmembrane transporter activity"/>
    <property type="evidence" value="ECO:0007669"/>
    <property type="project" value="InterPro"/>
</dbReference>
<organism evidence="9 10">
    <name type="scientific">Corallococcus llansteffanensis</name>
    <dbReference type="NCBI Taxonomy" id="2316731"/>
    <lineage>
        <taxon>Bacteria</taxon>
        <taxon>Pseudomonadati</taxon>
        <taxon>Myxococcota</taxon>
        <taxon>Myxococcia</taxon>
        <taxon>Myxococcales</taxon>
        <taxon>Cystobacterineae</taxon>
        <taxon>Myxococcaceae</taxon>
        <taxon>Corallococcus</taxon>
    </lineage>
</organism>
<keyword evidence="4 7" id="KW-0812">Transmembrane</keyword>
<gene>
    <name evidence="9" type="ORF">D7V93_25445</name>
</gene>
<keyword evidence="10" id="KW-1185">Reference proteome</keyword>
<dbReference type="EMBL" id="RAWB01000298">
    <property type="protein sequence ID" value="RKH54561.1"/>
    <property type="molecule type" value="Genomic_DNA"/>
</dbReference>
<dbReference type="Pfam" id="PF02472">
    <property type="entry name" value="ExbD"/>
    <property type="match status" value="1"/>
</dbReference>
<comment type="caution">
    <text evidence="9">The sequence shown here is derived from an EMBL/GenBank/DDBJ whole genome shotgun (WGS) entry which is preliminary data.</text>
</comment>
<keyword evidence="5 8" id="KW-1133">Transmembrane helix</keyword>
<proteinExistence type="inferred from homology"/>
<reference evidence="10" key="1">
    <citation type="submission" date="2018-09" db="EMBL/GenBank/DDBJ databases">
        <authorList>
            <person name="Livingstone P.G."/>
            <person name="Whitworth D.E."/>
        </authorList>
    </citation>
    <scope>NUCLEOTIDE SEQUENCE [LARGE SCALE GENOMIC DNA]</scope>
    <source>
        <strain evidence="10">CA051B</strain>
    </source>
</reference>
<dbReference type="GO" id="GO:0015031">
    <property type="term" value="P:protein transport"/>
    <property type="evidence" value="ECO:0007669"/>
    <property type="project" value="UniProtKB-KW"/>
</dbReference>
<dbReference type="PANTHER" id="PTHR30558:SF7">
    <property type="entry name" value="TOL-PAL SYSTEM PROTEIN TOLR"/>
    <property type="match status" value="1"/>
</dbReference>
<dbReference type="Proteomes" id="UP000272888">
    <property type="component" value="Unassembled WGS sequence"/>
</dbReference>
<evidence type="ECO:0000256" key="4">
    <source>
        <dbReference type="ARBA" id="ARBA00022692"/>
    </source>
</evidence>
<accession>A0A3A8PIU8</accession>
<evidence type="ECO:0000256" key="5">
    <source>
        <dbReference type="ARBA" id="ARBA00022989"/>
    </source>
</evidence>
<keyword evidence="6 8" id="KW-0472">Membrane</keyword>
<evidence type="ECO:0000313" key="9">
    <source>
        <dbReference type="EMBL" id="RKH54561.1"/>
    </source>
</evidence>
<keyword evidence="7" id="KW-0813">Transport</keyword>
<protein>
    <submittedName>
        <fullName evidence="9">Biopolymer transporter ExbD</fullName>
    </submittedName>
</protein>
<sequence>MSQGRTKQRQWVKPASAPNSEINVTPLVDVVLVLLIIFMVVTPLLEKDILVRVPETEVENEPPPEPDAQQIIVQVDKDGTYSINTEQIAASDYVTRLKRMLNAKKADEKVVFFMADDAANYGKLVVALDGARAAGAKILGMATELPPNAVIQGTQATPEGAPPAPPPTP</sequence>
<dbReference type="InterPro" id="IPR003400">
    <property type="entry name" value="ExbD"/>
</dbReference>
<dbReference type="Gene3D" id="3.30.420.270">
    <property type="match status" value="1"/>
</dbReference>
<evidence type="ECO:0000256" key="3">
    <source>
        <dbReference type="ARBA" id="ARBA00022475"/>
    </source>
</evidence>
<keyword evidence="3" id="KW-1003">Cell membrane</keyword>